<dbReference type="NCBIfam" id="TIGR02199">
    <property type="entry name" value="rfaE_dom_II"/>
    <property type="match status" value="1"/>
</dbReference>
<keyword evidence="10" id="KW-1185">Reference proteome</keyword>
<dbReference type="EMBL" id="AP017378">
    <property type="protein sequence ID" value="BBD06890.1"/>
    <property type="molecule type" value="Genomic_DNA"/>
</dbReference>
<dbReference type="AlphaFoldDB" id="A0A2Z6AUJ7"/>
<evidence type="ECO:0000256" key="6">
    <source>
        <dbReference type="ARBA" id="ARBA00023277"/>
    </source>
</evidence>
<evidence type="ECO:0000313" key="10">
    <source>
        <dbReference type="Proteomes" id="UP000269883"/>
    </source>
</evidence>
<dbReference type="SUPFAM" id="SSF52374">
    <property type="entry name" value="Nucleotidylyl transferase"/>
    <property type="match status" value="1"/>
</dbReference>
<organism evidence="9 10">
    <name type="scientific">Desulfovibrio ferrophilus</name>
    <dbReference type="NCBI Taxonomy" id="241368"/>
    <lineage>
        <taxon>Bacteria</taxon>
        <taxon>Pseudomonadati</taxon>
        <taxon>Thermodesulfobacteriota</taxon>
        <taxon>Desulfovibrionia</taxon>
        <taxon>Desulfovibrionales</taxon>
        <taxon>Desulfovibrionaceae</taxon>
        <taxon>Desulfovibrio</taxon>
    </lineage>
</organism>
<accession>A0A2Z6AUJ7</accession>
<keyword evidence="6" id="KW-0119">Carbohydrate metabolism</keyword>
<dbReference type="GO" id="GO:0005975">
    <property type="term" value="P:carbohydrate metabolic process"/>
    <property type="evidence" value="ECO:0007669"/>
    <property type="project" value="InterPro"/>
</dbReference>
<dbReference type="InterPro" id="IPR004821">
    <property type="entry name" value="Cyt_trans-like"/>
</dbReference>
<dbReference type="InterPro" id="IPR050385">
    <property type="entry name" value="Archaeal_FAD_synthase"/>
</dbReference>
<dbReference type="EC" id="2.7.7.70" evidence="1"/>
<evidence type="ECO:0000259" key="8">
    <source>
        <dbReference type="Pfam" id="PF01467"/>
    </source>
</evidence>
<dbReference type="PANTHER" id="PTHR43793">
    <property type="entry name" value="FAD SYNTHASE"/>
    <property type="match status" value="1"/>
</dbReference>
<evidence type="ECO:0000256" key="2">
    <source>
        <dbReference type="ARBA" id="ARBA00022679"/>
    </source>
</evidence>
<evidence type="ECO:0000256" key="1">
    <source>
        <dbReference type="ARBA" id="ARBA00012519"/>
    </source>
</evidence>
<dbReference type="NCBIfam" id="TIGR00125">
    <property type="entry name" value="cyt_tran_rel"/>
    <property type="match status" value="1"/>
</dbReference>
<dbReference type="GO" id="GO:0005524">
    <property type="term" value="F:ATP binding"/>
    <property type="evidence" value="ECO:0007669"/>
    <property type="project" value="UniProtKB-KW"/>
</dbReference>
<evidence type="ECO:0000256" key="4">
    <source>
        <dbReference type="ARBA" id="ARBA00022741"/>
    </source>
</evidence>
<keyword evidence="3" id="KW-0548">Nucleotidyltransferase</keyword>
<keyword evidence="5" id="KW-0067">ATP-binding</keyword>
<feature type="domain" description="Cytidyltransferase-like" evidence="8">
    <location>
        <begin position="32"/>
        <end position="124"/>
    </location>
</feature>
<dbReference type="GO" id="GO:0016773">
    <property type="term" value="F:phosphotransferase activity, alcohol group as acceptor"/>
    <property type="evidence" value="ECO:0007669"/>
    <property type="project" value="InterPro"/>
</dbReference>
<dbReference type="RefSeq" id="WP_126375689.1">
    <property type="nucleotide sequence ID" value="NZ_AP017378.1"/>
</dbReference>
<keyword evidence="2" id="KW-0808">Transferase</keyword>
<proteinExistence type="predicted"/>
<dbReference type="GO" id="GO:0016779">
    <property type="term" value="F:nucleotidyltransferase activity"/>
    <property type="evidence" value="ECO:0007669"/>
    <property type="project" value="UniProtKB-KW"/>
</dbReference>
<reference evidence="9 10" key="1">
    <citation type="journal article" date="2018" name="Sci. Adv.">
        <title>Multi-heme cytochromes provide a pathway for survival in energy-limited environments.</title>
        <authorList>
            <person name="Deng X."/>
            <person name="Dohmae N."/>
            <person name="Nealson K.H."/>
            <person name="Hashimoto K."/>
            <person name="Okamoto A."/>
        </authorList>
    </citation>
    <scope>NUCLEOTIDE SEQUENCE [LARGE SCALE GENOMIC DNA]</scope>
    <source>
        <strain evidence="9 10">IS5</strain>
    </source>
</reference>
<dbReference type="Gene3D" id="3.40.50.620">
    <property type="entry name" value="HUPs"/>
    <property type="match status" value="1"/>
</dbReference>
<comment type="catalytic activity">
    <reaction evidence="7">
        <text>D-glycero-beta-D-manno-heptose 1-phosphate + ATP + H(+) = ADP-D-glycero-beta-D-manno-heptose + diphosphate</text>
        <dbReference type="Rhea" id="RHEA:27465"/>
        <dbReference type="ChEBI" id="CHEBI:15378"/>
        <dbReference type="ChEBI" id="CHEBI:30616"/>
        <dbReference type="ChEBI" id="CHEBI:33019"/>
        <dbReference type="ChEBI" id="CHEBI:59967"/>
        <dbReference type="ChEBI" id="CHEBI:61593"/>
        <dbReference type="EC" id="2.7.7.70"/>
    </reaction>
</comment>
<dbReference type="KEGG" id="dfl:DFE_0164"/>
<evidence type="ECO:0000256" key="7">
    <source>
        <dbReference type="ARBA" id="ARBA00047428"/>
    </source>
</evidence>
<dbReference type="Proteomes" id="UP000269883">
    <property type="component" value="Chromosome"/>
</dbReference>
<keyword evidence="4" id="KW-0547">Nucleotide-binding</keyword>
<name>A0A2Z6AUJ7_9BACT</name>
<dbReference type="OrthoDB" id="9795543at2"/>
<evidence type="ECO:0000256" key="5">
    <source>
        <dbReference type="ARBA" id="ARBA00022840"/>
    </source>
</evidence>
<sequence length="165" mass="18090">MNAPRPHSDKIVERSRLAVLFATLREAKRIVFTNGCFDILHPGHVDLLARCRALGDALVVGVNDDASVRRLNKIPPRPLNPLDHRMAVLAGLESVSFVTSFSEDTPLELITELKPHVLVKGGDWSLENIVGREVVQAHGGEVHSLPLLPGYSTTVLIEKILKLGK</sequence>
<dbReference type="InterPro" id="IPR011914">
    <property type="entry name" value="RfaE_dom_II"/>
</dbReference>
<gene>
    <name evidence="9" type="ORF">DFE_0164</name>
</gene>
<dbReference type="PANTHER" id="PTHR43793:SF2">
    <property type="entry name" value="BIFUNCTIONAL PROTEIN HLDE"/>
    <property type="match status" value="1"/>
</dbReference>
<dbReference type="InterPro" id="IPR014729">
    <property type="entry name" value="Rossmann-like_a/b/a_fold"/>
</dbReference>
<protein>
    <recommendedName>
        <fullName evidence="1">D-glycero-beta-D-manno-heptose 1-phosphate adenylyltransferase</fullName>
        <ecNumber evidence="1">2.7.7.70</ecNumber>
    </recommendedName>
</protein>
<evidence type="ECO:0000313" key="9">
    <source>
        <dbReference type="EMBL" id="BBD06890.1"/>
    </source>
</evidence>
<dbReference type="Pfam" id="PF01467">
    <property type="entry name" value="CTP_transf_like"/>
    <property type="match status" value="1"/>
</dbReference>
<evidence type="ECO:0000256" key="3">
    <source>
        <dbReference type="ARBA" id="ARBA00022695"/>
    </source>
</evidence>